<name>A0A1W0WNQ2_HYPEX</name>
<dbReference type="GO" id="GO:0007346">
    <property type="term" value="P:regulation of mitotic cell cycle"/>
    <property type="evidence" value="ECO:0007669"/>
    <property type="project" value="TreeGrafter"/>
</dbReference>
<evidence type="ECO:0000313" key="3">
    <source>
        <dbReference type="Proteomes" id="UP000192578"/>
    </source>
</evidence>
<dbReference type="PANTHER" id="PTHR14894:SF0">
    <property type="entry name" value="CDK5 REGULATORY SUBUNIT-ASSOCIATED PROTEIN 3"/>
    <property type="match status" value="1"/>
</dbReference>
<evidence type="ECO:0000256" key="1">
    <source>
        <dbReference type="ARBA" id="ARBA00007478"/>
    </source>
</evidence>
<dbReference type="Pfam" id="PF05600">
    <property type="entry name" value="CDK5RAP3"/>
    <property type="match status" value="1"/>
</dbReference>
<dbReference type="PANTHER" id="PTHR14894">
    <property type="entry name" value="CDK5 REGULATORY SUBUNIT-ASSOCIATED PROTEIN 3"/>
    <property type="match status" value="1"/>
</dbReference>
<dbReference type="GO" id="GO:0012505">
    <property type="term" value="C:endomembrane system"/>
    <property type="evidence" value="ECO:0007669"/>
    <property type="project" value="TreeGrafter"/>
</dbReference>
<dbReference type="AlphaFoldDB" id="A0A1W0WNQ2"/>
<dbReference type="EMBL" id="MTYJ01000070">
    <property type="protein sequence ID" value="OQV16802.1"/>
    <property type="molecule type" value="Genomic_DNA"/>
</dbReference>
<evidence type="ECO:0000313" key="2">
    <source>
        <dbReference type="EMBL" id="OQV16802.1"/>
    </source>
</evidence>
<protein>
    <submittedName>
        <fullName evidence="2">Uncharacterized protein</fullName>
    </submittedName>
</protein>
<dbReference type="OrthoDB" id="340432at2759"/>
<comment type="similarity">
    <text evidence="1">Belongs to the CDK5RAP3 family.</text>
</comment>
<comment type="caution">
    <text evidence="2">The sequence shown here is derived from an EMBL/GenBank/DDBJ whole genome shotgun (WGS) entry which is preliminary data.</text>
</comment>
<accession>A0A1W0WNQ2</accession>
<dbReference type="InterPro" id="IPR008491">
    <property type="entry name" value="CDK5RAP3"/>
</dbReference>
<keyword evidence="3" id="KW-1185">Reference proteome</keyword>
<sequence length="211" mass="24143">MAPLSRAASILIFRIRRTVTGGQLDLETDGLDIVVEDGGDSARKNILENPEHRSQVINELHELLAFLQRRLEEQSVDHMASDLLSVHLGESRHMGDKKTVNEMIGNVKEILALFDDHRLQSLCKLHDSTTFLDRLTKQLEQKLTFCDRMESRAGDFQLRRAEALSEREKIEPELAKLIAATRKIQRFLEQDISKRYQDRRVTILGGAQSLN</sequence>
<reference evidence="3" key="1">
    <citation type="submission" date="2017-01" db="EMBL/GenBank/DDBJ databases">
        <title>Comparative genomics of anhydrobiosis in the tardigrade Hypsibius dujardini.</title>
        <authorList>
            <person name="Yoshida Y."/>
            <person name="Koutsovoulos G."/>
            <person name="Laetsch D."/>
            <person name="Stevens L."/>
            <person name="Kumar S."/>
            <person name="Horikawa D."/>
            <person name="Ishino K."/>
            <person name="Komine S."/>
            <person name="Tomita M."/>
            <person name="Blaxter M."/>
            <person name="Arakawa K."/>
        </authorList>
    </citation>
    <scope>NUCLEOTIDE SEQUENCE [LARGE SCALE GENOMIC DNA]</scope>
    <source>
        <strain evidence="3">Z151</strain>
    </source>
</reference>
<organism evidence="2 3">
    <name type="scientific">Hypsibius exemplaris</name>
    <name type="common">Freshwater tardigrade</name>
    <dbReference type="NCBI Taxonomy" id="2072580"/>
    <lineage>
        <taxon>Eukaryota</taxon>
        <taxon>Metazoa</taxon>
        <taxon>Ecdysozoa</taxon>
        <taxon>Tardigrada</taxon>
        <taxon>Eutardigrada</taxon>
        <taxon>Parachela</taxon>
        <taxon>Hypsibioidea</taxon>
        <taxon>Hypsibiidae</taxon>
        <taxon>Hypsibius</taxon>
    </lineage>
</organism>
<proteinExistence type="inferred from homology"/>
<gene>
    <name evidence="2" type="ORF">BV898_09158</name>
</gene>
<dbReference type="Proteomes" id="UP000192578">
    <property type="component" value="Unassembled WGS sequence"/>
</dbReference>